<keyword evidence="8" id="KW-1185">Reference proteome</keyword>
<dbReference type="PANTHER" id="PTHR43420">
    <property type="entry name" value="ACETYLTRANSFERASE"/>
    <property type="match status" value="1"/>
</dbReference>
<gene>
    <name evidence="7" type="primary">rimI</name>
    <name evidence="7" type="ORF">CWI84_10705</name>
</gene>
<reference evidence="7 8" key="1">
    <citation type="journal article" date="2011" name="Front. Microbiol.">
        <title>Genomic signatures of strain selection and enhancement in Bacillus atrophaeus var. globigii, a historical biowarfare simulant.</title>
        <authorList>
            <person name="Gibbons H.S."/>
            <person name="Broomall S.M."/>
            <person name="McNew L.A."/>
            <person name="Daligault H."/>
            <person name="Chapman C."/>
            <person name="Bruce D."/>
            <person name="Karavis M."/>
            <person name="Krepps M."/>
            <person name="McGregor P.A."/>
            <person name="Hong C."/>
            <person name="Park K.H."/>
            <person name="Akmal A."/>
            <person name="Feldman A."/>
            <person name="Lin J.S."/>
            <person name="Chang W.E."/>
            <person name="Higgs B.W."/>
            <person name="Demirev P."/>
            <person name="Lindquist J."/>
            <person name="Liem A."/>
            <person name="Fochler E."/>
            <person name="Read T.D."/>
            <person name="Tapia R."/>
            <person name="Johnson S."/>
            <person name="Bishop-Lilly K.A."/>
            <person name="Detter C."/>
            <person name="Han C."/>
            <person name="Sozhamannan S."/>
            <person name="Rosenzweig C.N."/>
            <person name="Skowronski E.W."/>
        </authorList>
    </citation>
    <scope>NUCLEOTIDE SEQUENCE [LARGE SCALE GENOMIC DNA]</scope>
    <source>
        <strain evidence="7 8">CC-PW-9</strain>
    </source>
</reference>
<evidence type="ECO:0000259" key="6">
    <source>
        <dbReference type="PROSITE" id="PS51186"/>
    </source>
</evidence>
<dbReference type="PROSITE" id="PS51186">
    <property type="entry name" value="GNAT"/>
    <property type="match status" value="1"/>
</dbReference>
<dbReference type="Gene3D" id="3.40.630.30">
    <property type="match status" value="1"/>
</dbReference>
<dbReference type="CDD" id="cd04301">
    <property type="entry name" value="NAT_SF"/>
    <property type="match status" value="1"/>
</dbReference>
<protein>
    <recommendedName>
        <fullName evidence="5">[Ribosomal protein bS18]-alanine N-acetyltransferase</fullName>
        <ecNumber evidence="5">2.3.1.266</ecNumber>
    </recommendedName>
</protein>
<dbReference type="GO" id="GO:0008999">
    <property type="term" value="F:protein-N-terminal-alanine acetyltransferase activity"/>
    <property type="evidence" value="ECO:0007669"/>
    <property type="project" value="UniProtKB-EC"/>
</dbReference>
<comment type="function">
    <text evidence="5">Acetylates the N-terminal alanine of ribosomal protein bS18.</text>
</comment>
<keyword evidence="3 7" id="KW-0808">Transferase</keyword>
<organism evidence="7 8">
    <name type="scientific">Idiomarina tyrosinivorans</name>
    <dbReference type="NCBI Taxonomy" id="1445662"/>
    <lineage>
        <taxon>Bacteria</taxon>
        <taxon>Pseudomonadati</taxon>
        <taxon>Pseudomonadota</taxon>
        <taxon>Gammaproteobacteria</taxon>
        <taxon>Alteromonadales</taxon>
        <taxon>Idiomarinaceae</taxon>
        <taxon>Idiomarina</taxon>
    </lineage>
</organism>
<evidence type="ECO:0000313" key="7">
    <source>
        <dbReference type="EMBL" id="RUO78798.1"/>
    </source>
</evidence>
<comment type="catalytic activity">
    <reaction evidence="5">
        <text>N-terminal L-alanyl-[ribosomal protein bS18] + acetyl-CoA = N-terminal N(alpha)-acetyl-L-alanyl-[ribosomal protein bS18] + CoA + H(+)</text>
        <dbReference type="Rhea" id="RHEA:43756"/>
        <dbReference type="Rhea" id="RHEA-COMP:10676"/>
        <dbReference type="Rhea" id="RHEA-COMP:10677"/>
        <dbReference type="ChEBI" id="CHEBI:15378"/>
        <dbReference type="ChEBI" id="CHEBI:57287"/>
        <dbReference type="ChEBI" id="CHEBI:57288"/>
        <dbReference type="ChEBI" id="CHEBI:64718"/>
        <dbReference type="ChEBI" id="CHEBI:83683"/>
        <dbReference type="EC" id="2.3.1.266"/>
    </reaction>
</comment>
<evidence type="ECO:0000256" key="3">
    <source>
        <dbReference type="ARBA" id="ARBA00022679"/>
    </source>
</evidence>
<dbReference type="EMBL" id="PIQH01000010">
    <property type="protein sequence ID" value="RUO78798.1"/>
    <property type="molecule type" value="Genomic_DNA"/>
</dbReference>
<dbReference type="GO" id="GO:0005737">
    <property type="term" value="C:cytoplasm"/>
    <property type="evidence" value="ECO:0007669"/>
    <property type="project" value="UniProtKB-SubCell"/>
</dbReference>
<dbReference type="InterPro" id="IPR006464">
    <property type="entry name" value="AcTrfase_RimI/Ard1"/>
</dbReference>
<evidence type="ECO:0000256" key="1">
    <source>
        <dbReference type="ARBA" id="ARBA00005395"/>
    </source>
</evidence>
<comment type="similarity">
    <text evidence="1 5">Belongs to the acetyltransferase family. RimI subfamily.</text>
</comment>
<dbReference type="EC" id="2.3.1.266" evidence="5"/>
<evidence type="ECO:0000256" key="5">
    <source>
        <dbReference type="RuleBase" id="RU363094"/>
    </source>
</evidence>
<feature type="domain" description="N-acetyltransferase" evidence="6">
    <location>
        <begin position="6"/>
        <end position="148"/>
    </location>
</feature>
<proteinExistence type="inferred from homology"/>
<evidence type="ECO:0000256" key="2">
    <source>
        <dbReference type="ARBA" id="ARBA00022490"/>
    </source>
</evidence>
<comment type="subcellular location">
    <subcellularLocation>
        <location evidence="5">Cytoplasm</location>
    </subcellularLocation>
</comment>
<keyword evidence="2 5" id="KW-0963">Cytoplasm</keyword>
<dbReference type="NCBIfam" id="TIGR01575">
    <property type="entry name" value="rimI"/>
    <property type="match status" value="1"/>
</dbReference>
<dbReference type="InterPro" id="IPR000182">
    <property type="entry name" value="GNAT_dom"/>
</dbReference>
<comment type="caution">
    <text evidence="7">The sequence shown here is derived from an EMBL/GenBank/DDBJ whole genome shotgun (WGS) entry which is preliminary data.</text>
</comment>
<name>A0A432ZLF6_9GAMM</name>
<dbReference type="OrthoDB" id="9796919at2"/>
<dbReference type="InterPro" id="IPR050680">
    <property type="entry name" value="YpeA/RimI_acetyltransf"/>
</dbReference>
<evidence type="ECO:0000313" key="8">
    <source>
        <dbReference type="Proteomes" id="UP000287996"/>
    </source>
</evidence>
<sequence>MANAAIDIEPFTPNPQTFEIEQQAHGVPWSSAMFLSCQGSHYRNRAAKVDGKVVGYTICQHVADEISLLNIAVHPSFQRQGVASALLTDVLAEVPVQAASVWLEVRASNVPAIALYQRMGFQQVGVRTGYYQRGDTKEDALIYQFTTKV</sequence>
<dbReference type="PANTHER" id="PTHR43420:SF12">
    <property type="entry name" value="N-ACETYLTRANSFERASE DOMAIN-CONTAINING PROTEIN"/>
    <property type="match status" value="1"/>
</dbReference>
<dbReference type="RefSeq" id="WP_126842579.1">
    <property type="nucleotide sequence ID" value="NZ_PIQH01000010.1"/>
</dbReference>
<dbReference type="InterPro" id="IPR016181">
    <property type="entry name" value="Acyl_CoA_acyltransferase"/>
</dbReference>
<dbReference type="SUPFAM" id="SSF55729">
    <property type="entry name" value="Acyl-CoA N-acyltransferases (Nat)"/>
    <property type="match status" value="1"/>
</dbReference>
<dbReference type="Pfam" id="PF00583">
    <property type="entry name" value="Acetyltransf_1"/>
    <property type="match status" value="1"/>
</dbReference>
<evidence type="ECO:0000256" key="4">
    <source>
        <dbReference type="ARBA" id="ARBA00023315"/>
    </source>
</evidence>
<keyword evidence="4" id="KW-0012">Acyltransferase</keyword>
<accession>A0A432ZLF6</accession>
<dbReference type="AlphaFoldDB" id="A0A432ZLF6"/>
<dbReference type="Proteomes" id="UP000287996">
    <property type="component" value="Unassembled WGS sequence"/>
</dbReference>